<comment type="caution">
    <text evidence="6">The sequence shown here is derived from an EMBL/GenBank/DDBJ whole genome shotgun (WGS) entry which is preliminary data.</text>
</comment>
<evidence type="ECO:0008006" key="8">
    <source>
        <dbReference type="Google" id="ProtNLM"/>
    </source>
</evidence>
<dbReference type="GO" id="GO:0006281">
    <property type="term" value="P:DNA repair"/>
    <property type="evidence" value="ECO:0007669"/>
    <property type="project" value="UniProtKB-KW"/>
</dbReference>
<dbReference type="EMBL" id="JARBHA010000017">
    <property type="protein sequence ID" value="KAJ9678043.1"/>
    <property type="molecule type" value="Genomic_DNA"/>
</dbReference>
<evidence type="ECO:0000256" key="2">
    <source>
        <dbReference type="ARBA" id="ARBA00022490"/>
    </source>
</evidence>
<comment type="subcellular location">
    <subcellularLocation>
        <location evidence="1">Nucleus</location>
    </subcellularLocation>
</comment>
<evidence type="ECO:0000256" key="1">
    <source>
        <dbReference type="ARBA" id="ARBA00004123"/>
    </source>
</evidence>
<keyword evidence="2" id="KW-0963">Cytoplasm</keyword>
<proteinExistence type="predicted"/>
<protein>
    <recommendedName>
        <fullName evidence="8">BRISC and BRCA1-A complex member 1</fullName>
    </recommendedName>
</protein>
<dbReference type="PANTHER" id="PTHR15660:SF1">
    <property type="entry name" value="BRISC AND BRCA1-A COMPLEX MEMBER 1"/>
    <property type="match status" value="1"/>
</dbReference>
<evidence type="ECO:0000256" key="4">
    <source>
        <dbReference type="ARBA" id="ARBA00023204"/>
    </source>
</evidence>
<dbReference type="GO" id="GO:0070552">
    <property type="term" value="C:BRISC complex"/>
    <property type="evidence" value="ECO:0007669"/>
    <property type="project" value="InterPro"/>
</dbReference>
<keyword evidence="3" id="KW-0227">DNA damage</keyword>
<name>A0AA38YWY9_VITRO</name>
<dbReference type="Proteomes" id="UP001168098">
    <property type="component" value="Unassembled WGS sequence"/>
</dbReference>
<evidence type="ECO:0000313" key="7">
    <source>
        <dbReference type="Proteomes" id="UP001168098"/>
    </source>
</evidence>
<sequence length="174" mass="19648">MEGMEAQSSSLFAYALNPSQLFSEDILFCIDVDVESMVEMKATGYKGRPITSMYSIKQAILLFVNARLAINSDHRFAFTALGKTISWFQREFSNEFDSTIVALWSLSVDGSCGNVNLNQLFRHQWPANPKLFTLDVVYLHNKPGPENSPQKVYDALVDTLEHVSEHEGHTHESE</sequence>
<dbReference type="GO" id="GO:0045739">
    <property type="term" value="P:positive regulation of DNA repair"/>
    <property type="evidence" value="ECO:0007669"/>
    <property type="project" value="InterPro"/>
</dbReference>
<evidence type="ECO:0000313" key="6">
    <source>
        <dbReference type="EMBL" id="KAJ9678043.1"/>
    </source>
</evidence>
<evidence type="ECO:0000256" key="3">
    <source>
        <dbReference type="ARBA" id="ARBA00022763"/>
    </source>
</evidence>
<evidence type="ECO:0000256" key="5">
    <source>
        <dbReference type="ARBA" id="ARBA00023242"/>
    </source>
</evidence>
<dbReference type="InterPro" id="IPR026126">
    <property type="entry name" value="BABAM1"/>
</dbReference>
<keyword evidence="4" id="KW-0234">DNA repair</keyword>
<reference evidence="6 7" key="1">
    <citation type="journal article" date="2023" name="BMC Biotechnol.">
        <title>Vitis rotundifolia cv Carlos genome sequencing.</title>
        <authorList>
            <person name="Huff M."/>
            <person name="Hulse-Kemp A."/>
            <person name="Scheffler B."/>
            <person name="Youngblood R."/>
            <person name="Simpson S."/>
            <person name="Babiker E."/>
            <person name="Staton M."/>
        </authorList>
    </citation>
    <scope>NUCLEOTIDE SEQUENCE [LARGE SCALE GENOMIC DNA]</scope>
    <source>
        <tissue evidence="6">Leaf</tissue>
    </source>
</reference>
<dbReference type="PANTHER" id="PTHR15660">
    <property type="entry name" value="BRISC AND BRCA1-A COMPLEX MEMBER 1"/>
    <property type="match status" value="1"/>
</dbReference>
<keyword evidence="7" id="KW-1185">Reference proteome</keyword>
<gene>
    <name evidence="6" type="ORF">PVL29_022814</name>
</gene>
<keyword evidence="5" id="KW-0539">Nucleus</keyword>
<organism evidence="6 7">
    <name type="scientific">Vitis rotundifolia</name>
    <name type="common">Muscadine grape</name>
    <dbReference type="NCBI Taxonomy" id="103349"/>
    <lineage>
        <taxon>Eukaryota</taxon>
        <taxon>Viridiplantae</taxon>
        <taxon>Streptophyta</taxon>
        <taxon>Embryophyta</taxon>
        <taxon>Tracheophyta</taxon>
        <taxon>Spermatophyta</taxon>
        <taxon>Magnoliopsida</taxon>
        <taxon>eudicotyledons</taxon>
        <taxon>Gunneridae</taxon>
        <taxon>Pentapetalae</taxon>
        <taxon>rosids</taxon>
        <taxon>Vitales</taxon>
        <taxon>Vitaceae</taxon>
        <taxon>Viteae</taxon>
        <taxon>Vitis</taxon>
    </lineage>
</organism>
<dbReference type="AlphaFoldDB" id="A0AA38YWY9"/>
<accession>A0AA38YWY9</accession>